<evidence type="ECO:0000256" key="2">
    <source>
        <dbReference type="ARBA" id="ARBA00022448"/>
    </source>
</evidence>
<evidence type="ECO:0000313" key="9">
    <source>
        <dbReference type="EMBL" id="AXC12699.1"/>
    </source>
</evidence>
<dbReference type="Proteomes" id="UP000253606">
    <property type="component" value="Chromosome"/>
</dbReference>
<evidence type="ECO:0000259" key="8">
    <source>
        <dbReference type="Pfam" id="PF25183"/>
    </source>
</evidence>
<protein>
    <submittedName>
        <fullName evidence="9">Oar protein</fullName>
    </submittedName>
</protein>
<keyword evidence="5" id="KW-0472">Membrane</keyword>
<dbReference type="AlphaFoldDB" id="A0A2Z5G0Y0"/>
<dbReference type="SUPFAM" id="SSF49452">
    <property type="entry name" value="Starch-binding domain-like"/>
    <property type="match status" value="1"/>
</dbReference>
<evidence type="ECO:0000256" key="7">
    <source>
        <dbReference type="SAM" id="SignalP"/>
    </source>
</evidence>
<dbReference type="GO" id="GO:0009279">
    <property type="term" value="C:cell outer membrane"/>
    <property type="evidence" value="ECO:0007669"/>
    <property type="project" value="UniProtKB-SubCell"/>
</dbReference>
<keyword evidence="6" id="KW-0998">Cell outer membrane</keyword>
<evidence type="ECO:0000256" key="5">
    <source>
        <dbReference type="ARBA" id="ARBA00023136"/>
    </source>
</evidence>
<dbReference type="InterPro" id="IPR013784">
    <property type="entry name" value="Carb-bd-like_fold"/>
</dbReference>
<feature type="chain" id="PRO_5016343333" evidence="7">
    <location>
        <begin position="22"/>
        <end position="1078"/>
    </location>
</feature>
<dbReference type="PANTHER" id="PTHR30069:SF46">
    <property type="entry name" value="OAR PROTEIN"/>
    <property type="match status" value="1"/>
</dbReference>
<evidence type="ECO:0000256" key="1">
    <source>
        <dbReference type="ARBA" id="ARBA00004571"/>
    </source>
</evidence>
<keyword evidence="7" id="KW-0732">Signal</keyword>
<reference evidence="9 10" key="1">
    <citation type="journal article" date="2018" name="Front. Microbiol.">
        <title>Hydrolytic Capabilities as a Key to Environmental Success: Chitinolytic and Cellulolytic Acidobacteria From Acidic Sub-arctic Soils and Boreal Peatlands.</title>
        <authorList>
            <person name="Belova S.E."/>
            <person name="Ravin N.V."/>
            <person name="Pankratov T.A."/>
            <person name="Rakitin A.L."/>
            <person name="Ivanova A.A."/>
            <person name="Beletsky A.V."/>
            <person name="Mardanov A.V."/>
            <person name="Sinninghe Damste J.S."/>
            <person name="Dedysh S.N."/>
        </authorList>
    </citation>
    <scope>NUCLEOTIDE SEQUENCE [LARGE SCALE GENOMIC DNA]</scope>
    <source>
        <strain evidence="9 10">SBC82</strain>
    </source>
</reference>
<dbReference type="InterPro" id="IPR057601">
    <property type="entry name" value="Oar-like_b-barrel"/>
</dbReference>
<dbReference type="Pfam" id="PF13620">
    <property type="entry name" value="CarboxypepD_reg"/>
    <property type="match status" value="1"/>
</dbReference>
<dbReference type="GO" id="GO:0044718">
    <property type="term" value="P:siderophore transmembrane transport"/>
    <property type="evidence" value="ECO:0007669"/>
    <property type="project" value="TreeGrafter"/>
</dbReference>
<dbReference type="EMBL" id="CP030840">
    <property type="protein sequence ID" value="AXC12699.1"/>
    <property type="molecule type" value="Genomic_DNA"/>
</dbReference>
<sequence>MIAGAAAAVVLLPAASPLLFSQAIGSIRGTVSDGSGAVIASASVVATNLDTSATRTVFTNQEGIYVFPDLAIGNYSLQVSHEGFESKKRDGIQLLTGHTVDLNIELTIGSTAQSIEVTTAAPLIQTASSSVQTSVEQEQIQSLPLNGRNALQLTVLTPGTTLTSVGTESGQQDNVGLTVNGLRATQNNIQLDGAIYNDRFFDSVPILPNPDALQEFTIQSSNYGAQYGGAGALVQLSTRSGTNQIHGSAYEFLRNTDLNAKNYFQQTIPPFKLNQFGGTAGGPIIKNHTFFFFSAEDLQQRSSPNPISITVPTAQELSGNFSALLAKGIAIFNPATGQPYPNNIISTPINTLSGKLANTYLVPLASDPSTGIFNSTSNSNVDSTQYLVKIDQVVTSNNHLSGRYFYNQDNFQRAFNAPLGFYAENLFRNQSAIITDTQVFGPTLTATFSVSAGRFARTQIPEAPGLQSLQDLGQNVPLGTPGESIFPGIRANISGFVDIFSGGALTQDSTLFDYQASVVKVLSAHTISFGGEFERDRIDMDDYSYTPGDNTFNGERTAAPTGAMLPTGTKTSGSALADFYLGLESQFYQDNGRKAYLRGNRPSLYAQDDWKLNRQLTVNGGLRWDPWLPPTDLNETLAGFVPGQQSAIAPGAPQGLIFKGDAGLQSSVFQRNWKDFAPRAGFAWNIGGRGVQVLRAGYGIFYGFPEGLLYQRTDAMQPVDLYLSYPAPAPAWDDIYAGYPGGDPFPRAHVGPDQFANYKFLLPVSGGVLDPKSKVSYTQSWNLTFEQQLPHNTAFSLAYVGNRGEHIMGSRQFNPAIFGPGATVGNENSRRLYPGLGAVELAQSYEYSIYHALQANLVIHKQHGLSVLTNLVFSKTIDNTSSAIEGNTGPPNPFNLQSGRGPADFDQTIRYNLALDYATPHVDVTGFKNALINNWQINAIASLQTGLPFTVLSGTDRSLSGIGNDYADIVGNPIRPAGVSKIKEYFNTAAFVPAATGTFGDIGRNSLRGPGYADVDASIFKDLFEEEPIHAQFRAEAFNTLNRVNFTNPVSTYSSGTYGQITSASSPRVFQFGLKLLF</sequence>
<name>A0A2Z5G0Y0_9BACT</name>
<dbReference type="GO" id="GO:0015344">
    <property type="term" value="F:siderophore uptake transmembrane transporter activity"/>
    <property type="evidence" value="ECO:0007669"/>
    <property type="project" value="TreeGrafter"/>
</dbReference>
<evidence type="ECO:0000256" key="4">
    <source>
        <dbReference type="ARBA" id="ARBA00022692"/>
    </source>
</evidence>
<accession>A0A2Z5G0Y0</accession>
<dbReference type="GO" id="GO:0030246">
    <property type="term" value="F:carbohydrate binding"/>
    <property type="evidence" value="ECO:0007669"/>
    <property type="project" value="InterPro"/>
</dbReference>
<keyword evidence="3" id="KW-1134">Transmembrane beta strand</keyword>
<dbReference type="KEGG" id="abas:ACPOL_3412"/>
<organism evidence="9 10">
    <name type="scientific">Acidisarcina polymorpha</name>
    <dbReference type="NCBI Taxonomy" id="2211140"/>
    <lineage>
        <taxon>Bacteria</taxon>
        <taxon>Pseudomonadati</taxon>
        <taxon>Acidobacteriota</taxon>
        <taxon>Terriglobia</taxon>
        <taxon>Terriglobales</taxon>
        <taxon>Acidobacteriaceae</taxon>
        <taxon>Acidisarcina</taxon>
    </lineage>
</organism>
<keyword evidence="4" id="KW-0812">Transmembrane</keyword>
<feature type="domain" description="TonB-dependent transporter Oar-like beta-barrel" evidence="8">
    <location>
        <begin position="237"/>
        <end position="1071"/>
    </location>
</feature>
<comment type="subcellular location">
    <subcellularLocation>
        <location evidence="1">Cell outer membrane</location>
        <topology evidence="1">Multi-pass membrane protein</topology>
    </subcellularLocation>
</comment>
<dbReference type="Gene3D" id="2.60.40.1120">
    <property type="entry name" value="Carboxypeptidase-like, regulatory domain"/>
    <property type="match status" value="1"/>
</dbReference>
<evidence type="ECO:0000256" key="6">
    <source>
        <dbReference type="ARBA" id="ARBA00023237"/>
    </source>
</evidence>
<keyword evidence="10" id="KW-1185">Reference proteome</keyword>
<dbReference type="SUPFAM" id="SSF56935">
    <property type="entry name" value="Porins"/>
    <property type="match status" value="1"/>
</dbReference>
<dbReference type="InterPro" id="IPR036942">
    <property type="entry name" value="Beta-barrel_TonB_sf"/>
</dbReference>
<evidence type="ECO:0000256" key="3">
    <source>
        <dbReference type="ARBA" id="ARBA00022452"/>
    </source>
</evidence>
<dbReference type="Gene3D" id="2.40.170.20">
    <property type="entry name" value="TonB-dependent receptor, beta-barrel domain"/>
    <property type="match status" value="1"/>
</dbReference>
<dbReference type="Pfam" id="PF25183">
    <property type="entry name" value="OMP_b-brl_4"/>
    <property type="match status" value="1"/>
</dbReference>
<keyword evidence="2" id="KW-0813">Transport</keyword>
<dbReference type="PANTHER" id="PTHR30069">
    <property type="entry name" value="TONB-DEPENDENT OUTER MEMBRANE RECEPTOR"/>
    <property type="match status" value="1"/>
</dbReference>
<evidence type="ECO:0000313" key="10">
    <source>
        <dbReference type="Proteomes" id="UP000253606"/>
    </source>
</evidence>
<proteinExistence type="predicted"/>
<gene>
    <name evidence="9" type="ORF">ACPOL_3412</name>
</gene>
<feature type="signal peptide" evidence="7">
    <location>
        <begin position="1"/>
        <end position="21"/>
    </location>
</feature>
<dbReference type="InterPro" id="IPR039426">
    <property type="entry name" value="TonB-dep_rcpt-like"/>
</dbReference>